<comment type="caution">
    <text evidence="1">The sequence shown here is derived from an EMBL/GenBank/DDBJ whole genome shotgun (WGS) entry which is preliminary data.</text>
</comment>
<evidence type="ECO:0000313" key="2">
    <source>
        <dbReference type="Proteomes" id="UP000646827"/>
    </source>
</evidence>
<protein>
    <submittedName>
        <fullName evidence="1">Uncharacterized protein</fullName>
    </submittedName>
</protein>
<dbReference type="OrthoDB" id="342131at2759"/>
<proteinExistence type="predicted"/>
<organism evidence="1 2">
    <name type="scientific">Circinella minor</name>
    <dbReference type="NCBI Taxonomy" id="1195481"/>
    <lineage>
        <taxon>Eukaryota</taxon>
        <taxon>Fungi</taxon>
        <taxon>Fungi incertae sedis</taxon>
        <taxon>Mucoromycota</taxon>
        <taxon>Mucoromycotina</taxon>
        <taxon>Mucoromycetes</taxon>
        <taxon>Mucorales</taxon>
        <taxon>Lichtheimiaceae</taxon>
        <taxon>Circinella</taxon>
    </lineage>
</organism>
<name>A0A8H7RW93_9FUNG</name>
<dbReference type="AlphaFoldDB" id="A0A8H7RW93"/>
<evidence type="ECO:0000313" key="1">
    <source>
        <dbReference type="EMBL" id="KAG2218969.1"/>
    </source>
</evidence>
<dbReference type="Proteomes" id="UP000646827">
    <property type="component" value="Unassembled WGS sequence"/>
</dbReference>
<dbReference type="EMBL" id="JAEPRB010000201">
    <property type="protein sequence ID" value="KAG2218969.1"/>
    <property type="molecule type" value="Genomic_DNA"/>
</dbReference>
<keyword evidence="2" id="KW-1185">Reference proteome</keyword>
<gene>
    <name evidence="1" type="ORF">INT45_008393</name>
</gene>
<sequence length="311" mass="36268">MGIYIYIYIYIKGDRLVTLWYNTMNKVWRRLLGPNGAPACTLFTMARDGIGRFWRPIDSEKPQLLHMSAVIDSNQSLVTEETSSSTENIHSCHTFHKKEEEEEEDDDFAPIHYISCDELKSSLYAQLRCHSRHDKLDHALEKMRDLIRDTPDLLFRIQADGSLTFWGVQHLNVLPRRVPRVFVVLRVAQAVNTDDIPYFLNAVHVLHDYAHVQSSSSIKPAELSLVARNKRGQLRCYGLNLVDFLDSTVFAPRLYVKYSWLGHRHTIRTIHQVANNRLCTIGIDGEINVWKYGFREVKKEWKGKKKTRFFF</sequence>
<accession>A0A8H7RW93</accession>
<reference evidence="1 2" key="1">
    <citation type="submission" date="2020-12" db="EMBL/GenBank/DDBJ databases">
        <title>Metabolic potential, ecology and presence of endohyphal bacteria is reflected in genomic diversity of Mucoromycotina.</title>
        <authorList>
            <person name="Muszewska A."/>
            <person name="Okrasinska A."/>
            <person name="Steczkiewicz K."/>
            <person name="Drgas O."/>
            <person name="Orlowska M."/>
            <person name="Perlinska-Lenart U."/>
            <person name="Aleksandrzak-Piekarczyk T."/>
            <person name="Szatraj K."/>
            <person name="Zielenkiewicz U."/>
            <person name="Pilsyk S."/>
            <person name="Malc E."/>
            <person name="Mieczkowski P."/>
            <person name="Kruszewska J.S."/>
            <person name="Biernat P."/>
            <person name="Pawlowska J."/>
        </authorList>
    </citation>
    <scope>NUCLEOTIDE SEQUENCE [LARGE SCALE GENOMIC DNA]</scope>
    <source>
        <strain evidence="1 2">CBS 142.35</strain>
    </source>
</reference>